<dbReference type="PANTHER" id="PTHR32305:SF15">
    <property type="entry name" value="PROTEIN RHSA-RELATED"/>
    <property type="match status" value="1"/>
</dbReference>
<keyword evidence="8" id="KW-1185">Reference proteome</keyword>
<reference evidence="7" key="1">
    <citation type="submission" date="2020-03" db="EMBL/GenBank/DDBJ databases">
        <title>Draft Genome Sequence of Cylindrodendrum hubeiense.</title>
        <authorList>
            <person name="Buettner E."/>
            <person name="Kellner H."/>
        </authorList>
    </citation>
    <scope>NUCLEOTIDE SEQUENCE</scope>
    <source>
        <strain evidence="7">IHI 201604</strain>
    </source>
</reference>
<comment type="subcellular location">
    <subcellularLocation>
        <location evidence="1">Secreted</location>
    </subcellularLocation>
</comment>
<evidence type="ECO:0000256" key="4">
    <source>
        <dbReference type="SAM" id="MobiDB-lite"/>
    </source>
</evidence>
<dbReference type="InterPro" id="IPR022044">
    <property type="entry name" value="TcdB_toxin_mid/C"/>
</dbReference>
<dbReference type="NCBIfam" id="TIGR03696">
    <property type="entry name" value="Rhs_assc_core"/>
    <property type="match status" value="1"/>
</dbReference>
<feature type="domain" description="Insecticide toxin TcdB middle/C-terminal" evidence="5">
    <location>
        <begin position="938"/>
        <end position="1040"/>
    </location>
</feature>
<accession>A0A9P5LL20</accession>
<comment type="caution">
    <text evidence="7">The sequence shown here is derived from an EMBL/GenBank/DDBJ whole genome shotgun (WGS) entry which is preliminary data.</text>
</comment>
<evidence type="ECO:0000259" key="5">
    <source>
        <dbReference type="Pfam" id="PF12255"/>
    </source>
</evidence>
<dbReference type="Gene3D" id="2.180.10.10">
    <property type="entry name" value="RHS repeat-associated core"/>
    <property type="match status" value="1"/>
</dbReference>
<evidence type="ECO:0000256" key="1">
    <source>
        <dbReference type="ARBA" id="ARBA00004613"/>
    </source>
</evidence>
<evidence type="ECO:0000313" key="8">
    <source>
        <dbReference type="Proteomes" id="UP000722485"/>
    </source>
</evidence>
<dbReference type="EMBL" id="JAANBB010000023">
    <property type="protein sequence ID" value="KAF7555141.1"/>
    <property type="molecule type" value="Genomic_DNA"/>
</dbReference>
<dbReference type="Pfam" id="PF12255">
    <property type="entry name" value="TcdB_toxin_midC"/>
    <property type="match status" value="1"/>
</dbReference>
<evidence type="ECO:0008006" key="9">
    <source>
        <dbReference type="Google" id="ProtNLM"/>
    </source>
</evidence>
<dbReference type="InterPro" id="IPR022045">
    <property type="entry name" value="TcdB_toxin_mid/N"/>
</dbReference>
<proteinExistence type="predicted"/>
<feature type="compositionally biased region" description="Polar residues" evidence="4">
    <location>
        <begin position="1"/>
        <end position="16"/>
    </location>
</feature>
<evidence type="ECO:0000256" key="3">
    <source>
        <dbReference type="ARBA" id="ARBA00023026"/>
    </source>
</evidence>
<organism evidence="7 8">
    <name type="scientific">Cylindrodendrum hubeiense</name>
    <dbReference type="NCBI Taxonomy" id="595255"/>
    <lineage>
        <taxon>Eukaryota</taxon>
        <taxon>Fungi</taxon>
        <taxon>Dikarya</taxon>
        <taxon>Ascomycota</taxon>
        <taxon>Pezizomycotina</taxon>
        <taxon>Sordariomycetes</taxon>
        <taxon>Hypocreomycetidae</taxon>
        <taxon>Hypocreales</taxon>
        <taxon>Nectriaceae</taxon>
        <taxon>Cylindrodendrum</taxon>
    </lineage>
</organism>
<dbReference type="InterPro" id="IPR028994">
    <property type="entry name" value="Integrin_alpha_N"/>
</dbReference>
<feature type="domain" description="Insecticide toxin TcdB middle/N-terminal" evidence="6">
    <location>
        <begin position="748"/>
        <end position="879"/>
    </location>
</feature>
<evidence type="ECO:0000256" key="2">
    <source>
        <dbReference type="ARBA" id="ARBA00022525"/>
    </source>
</evidence>
<dbReference type="Proteomes" id="UP000722485">
    <property type="component" value="Unassembled WGS sequence"/>
</dbReference>
<evidence type="ECO:0000313" key="7">
    <source>
        <dbReference type="EMBL" id="KAF7555141.1"/>
    </source>
</evidence>
<dbReference type="PRINTS" id="PR01341">
    <property type="entry name" value="SALSPVBPROT"/>
</dbReference>
<name>A0A9P5LL20_9HYPO</name>
<dbReference type="Pfam" id="PF12256">
    <property type="entry name" value="TcdB_toxin_midN"/>
    <property type="match status" value="1"/>
</dbReference>
<dbReference type="GO" id="GO:0005576">
    <property type="term" value="C:extracellular region"/>
    <property type="evidence" value="ECO:0007669"/>
    <property type="project" value="UniProtKB-SubCell"/>
</dbReference>
<gene>
    <name evidence="7" type="ORF">G7Z17_g2360</name>
</gene>
<feature type="region of interest" description="Disordered" evidence="4">
    <location>
        <begin position="1"/>
        <end position="53"/>
    </location>
</feature>
<protein>
    <recommendedName>
        <fullName evidence="9">SpvB-domain-containing protein</fullName>
    </recommendedName>
</protein>
<dbReference type="InterPro" id="IPR003284">
    <property type="entry name" value="Sal_SpvB"/>
</dbReference>
<dbReference type="GO" id="GO:0005737">
    <property type="term" value="C:cytoplasm"/>
    <property type="evidence" value="ECO:0007669"/>
    <property type="project" value="InterPro"/>
</dbReference>
<dbReference type="InterPro" id="IPR050708">
    <property type="entry name" value="T6SS_VgrG/RHS"/>
</dbReference>
<dbReference type="SUPFAM" id="SSF69318">
    <property type="entry name" value="Integrin alpha N-terminal domain"/>
    <property type="match status" value="1"/>
</dbReference>
<feature type="compositionally biased region" description="Acidic residues" evidence="4">
    <location>
        <begin position="497"/>
        <end position="507"/>
    </location>
</feature>
<evidence type="ECO:0000259" key="6">
    <source>
        <dbReference type="Pfam" id="PF12256"/>
    </source>
</evidence>
<sequence length="2403" mass="267003">MESTFKSTKTLPQPGQQRDRKAKESSRTVPTEAGAPAASGSGEGSKDASSAATPQIATLDVSKILTGKGGGALRSIDQQFAVNPSNGTFSLNVPLNFTNGRNNFHPSLSLSYDSGSGNGPFGIGWQLAVQSITRQTSHRIPNYGPDDNSFVLSGADDLIPILDEVVKPRDGYTIRVYRPRVELDQIMRVEQWASTTDSDCVFWKTISGENFTNIYGRTDSSRVFDGAGNGHSQKRIFSWLLCESYDPFGNAISYTYKAENDDGLNAAGGQQLVFESNRNTQLRHRARYLKSIKYGNCSPCRDVKTWIIDHSSIQAAKWCYEVVFDYGEHSDACPETVETRPWDLRRDPFSLSTSGFEVRAYRLCRRVLMFHHFPNELGRADYLVSSTTFTYNELPTGAFMQSVVKSGHIFDEATKTYDSESLAPLDFEYSRLPDLQSLEIQNTKPTCLQTLPVSLPKTVTRWIDLDGDGLPGLLVQMDGAWYYQRNDNPMDSNPSDGESESESETEVDITNGFGPVRQLPKVPNVQDFPKHSFEDLDGSGKQSLVVQDDGGRTYGYYERLSDDTGEWTPLQLFPSIINSKDADMKRIDLTGNGLSDLLSTNEEDEVIWHESLGKGGFSQQSRCRALNRDASPRILAADDTKATYLADMCGDGMDDIVQVSNGRVSYWPNLGYGRFGNMVVMGNAPTMDTNDLFDFERFHLLDVDGSGTTDILYLLSNGGAMVYYNQCGNAWSEGTCLSQFPRIDKLSNVFILDVLGNGTSCICWVGPDGSASDELVLQYLNLATGGKPHLLTSFNNNRGQKTKVSYQPSTKYSLSDERSGQPWKTRLPFPVHVVSKVIERDIFSLSSRITKYAYHDGFFDGQEQEFRGFGMIEIWERDEFRLTSDSVKPSRTPTKHVKMWYHTGSAKISLTPERGAFGQILVQSVIPEELGSFARQQAVRALKGREFRRETYGRDGTARSEVPYSVQDSTYDIELLLEPTNEENPGAFRVSSRESLSATYERDSDNPLMKHELVLARNKYGDITRSATVRYGCKKSNLEDARCRELQEAHDVVVTETKYTDPIDDINDSSEFYTPVVVSKKEFHLLNLSMDGIIDINAIKADGNADFGLTSSLSAKSTLKVIQGNESRRYYRNADLTRRLDLGEIDAGPILIDQSWDLSLSQAECQKAYGTSGEKLIGHSLAETMEEGGYQSLDGDGDWWAQAPRMRFITTSEENAKDTSERLRARTGFFVPTTTIDPFGNETIVEMDAYNLLPIKTTDAIGNVCRVSNDYRTMQADLVIDANGNRTGLKFNALGDRTAMSRMGKEGEAVGDTLDPDAPTAISLKTLTALMEHPSKEVANGLLGGWSKRWISSPRILDVCGRQLPPFQIELVRTKHVHQTDGEMISADILMNVTYFGNHETVVQTSTLESWNGGETQWSVSGCNVYDLDSHAVKSYHPFFSSDHLYKPHQDIETAGIFHFTDVIGRQVGTLYPDHTWSKTVSTAWTRTEVNAQHTISVVDARTDPDVGFYFASIPLNAFSPSWMELSRRGNEQAQLSATRSNGIADGGLIVSHLDPRGRQILLVESIKDKTRSNMFEYDFNGKVVQQVDTLKRVVQQTEYDRTGHRVAIKKMDAGTEATVYDCQGNLLLLCNSRGVSKHMEYDELRRLVQIWVQKGPGESEYLWSKTQYGEGDEEAEANNARGRCVSVTDQAGVRHTPRYDFKGNAVLKTTQLAVEYKTDIGLSLGVELEPTVYRTTSVHDALDRAILSTDALGKQTHRIFDHSGRLIRLKTKQTEANDWAIHVIDTKHSADGLPITIEYGNQSMTSYTYDPNTRNILRKKTLRDDGTLLEDISYTYDCLNRIVRTTDDAHGTVFFRNNRVSPAKEFWYDQWARLVKATGREMVSGNGTSSLSLRATNPGNPLAKMGLSPSNGKQLVAYTETYEYDDADNILLMQHQVSDEATTGWCRAYTYKEPSLIDPKRMGNRLSSTTLSGCTGKYGYNGTKEDDGMNGAGLVGCMTSMPGFNGLQWDCNGHLKSIARQAVKDGVPETTWFVYNSNGKRVRKITERARTETGQAIVKLKERLFLDQAEIYLKYSGDGISAVARTITSFVTALPNTDEPLVMLEKETSKQDASELMRYSLGPHLEVDDQALVVSYEEYSPFGTSTLVACRGGIEAPSSYRFASYRRDSETGFYHCGARYYLPHLGRWASADPLDTIDGPNTYSYCANDPVNWVDPDGTIRDWAIWRRLRGSLHPPNMTITQSVCRGALGVGATILAGVETRKLTQNMNPENAFAEAALDVLPGVVGLIAGPVVWAGLSLLPCFRPRTAAVRPVDGPVDGHVDGHVDGPVDGHVDGPVDGLVVETNEDNGDVFNDAQIYNADDSVLLNVELEEAMNDIQVTDLVGAQEVRERPPARALRTGV</sequence>
<dbReference type="Pfam" id="PF03534">
    <property type="entry name" value="SpvB"/>
    <property type="match status" value="1"/>
</dbReference>
<dbReference type="PANTHER" id="PTHR32305">
    <property type="match status" value="1"/>
</dbReference>
<feature type="region of interest" description="Disordered" evidence="4">
    <location>
        <begin position="485"/>
        <end position="521"/>
    </location>
</feature>
<keyword evidence="3" id="KW-0843">Virulence</keyword>
<dbReference type="InterPro" id="IPR022385">
    <property type="entry name" value="Rhs_assc_core"/>
</dbReference>
<feature type="compositionally biased region" description="Basic and acidic residues" evidence="4">
    <location>
        <begin position="17"/>
        <end position="26"/>
    </location>
</feature>
<dbReference type="OrthoDB" id="5426877at2759"/>
<keyword evidence="2" id="KW-0964">Secreted</keyword>